<protein>
    <submittedName>
        <fullName evidence="2">ATP-grasp domain-containing protein</fullName>
    </submittedName>
</protein>
<sequence>MNIHEYQAKAVLKEFGLPVSKGVPALTVEEAVKGAKELPGPLYVVKSQIHAGG</sequence>
<accession>A0ABV6ZPZ1</accession>
<feature type="non-terminal residue" evidence="2">
    <location>
        <position position="53"/>
    </location>
</feature>
<reference evidence="2 3" key="1">
    <citation type="submission" date="2024-09" db="EMBL/GenBank/DDBJ databases">
        <title>Description of Labrys sedimenti sp. nov., isolated from a diclofenac-degrading enrichment culture, and genome-based reclassification of Labrys portucalensis as a later heterotypic synonym of Labrys neptuniae.</title>
        <authorList>
            <person name="Tancsics A."/>
            <person name="Csepanyi A."/>
        </authorList>
    </citation>
    <scope>NUCLEOTIDE SEQUENCE [LARGE SCALE GENOMIC DNA]</scope>
    <source>
        <strain evidence="2 3">LMG 23412</strain>
    </source>
</reference>
<dbReference type="EMBL" id="JBHGPK010000030">
    <property type="protein sequence ID" value="MFC2254233.1"/>
    <property type="molecule type" value="Genomic_DNA"/>
</dbReference>
<dbReference type="Gene3D" id="3.30.1490.20">
    <property type="entry name" value="ATP-grasp fold, A domain"/>
    <property type="match status" value="1"/>
</dbReference>
<evidence type="ECO:0000313" key="2">
    <source>
        <dbReference type="EMBL" id="MFC2254233.1"/>
    </source>
</evidence>
<proteinExistence type="predicted"/>
<name>A0ABV6ZPZ1_9HYPH</name>
<dbReference type="InterPro" id="IPR013650">
    <property type="entry name" value="ATP-grasp_succ-CoA_synth-type"/>
</dbReference>
<dbReference type="SUPFAM" id="SSF56059">
    <property type="entry name" value="Glutathione synthetase ATP-binding domain-like"/>
    <property type="match status" value="1"/>
</dbReference>
<dbReference type="Pfam" id="PF08442">
    <property type="entry name" value="ATP-grasp_2"/>
    <property type="match status" value="1"/>
</dbReference>
<dbReference type="Gene3D" id="3.30.470.20">
    <property type="entry name" value="ATP-grasp fold, B domain"/>
    <property type="match status" value="1"/>
</dbReference>
<feature type="domain" description="ATP-grasp fold succinyl-CoA synthetase-type" evidence="1">
    <location>
        <begin position="2"/>
        <end position="53"/>
    </location>
</feature>
<evidence type="ECO:0000259" key="1">
    <source>
        <dbReference type="Pfam" id="PF08442"/>
    </source>
</evidence>
<evidence type="ECO:0000313" key="3">
    <source>
        <dbReference type="Proteomes" id="UP001595190"/>
    </source>
</evidence>
<organism evidence="2 3">
    <name type="scientific">Labrys neptuniae</name>
    <dbReference type="NCBI Taxonomy" id="376174"/>
    <lineage>
        <taxon>Bacteria</taxon>
        <taxon>Pseudomonadati</taxon>
        <taxon>Pseudomonadota</taxon>
        <taxon>Alphaproteobacteria</taxon>
        <taxon>Hyphomicrobiales</taxon>
        <taxon>Xanthobacteraceae</taxon>
        <taxon>Labrys</taxon>
    </lineage>
</organism>
<dbReference type="InterPro" id="IPR013815">
    <property type="entry name" value="ATP_grasp_subdomain_1"/>
</dbReference>
<dbReference type="Proteomes" id="UP001595190">
    <property type="component" value="Unassembled WGS sequence"/>
</dbReference>
<comment type="caution">
    <text evidence="2">The sequence shown here is derived from an EMBL/GenBank/DDBJ whole genome shotgun (WGS) entry which is preliminary data.</text>
</comment>
<gene>
    <name evidence="2" type="ORF">ACETRX_31745</name>
</gene>
<dbReference type="RefSeq" id="WP_394315010.1">
    <property type="nucleotide sequence ID" value="NZ_JBHGPK010000030.1"/>
</dbReference>